<feature type="domain" description="Protein kinase" evidence="9">
    <location>
        <begin position="24"/>
        <end position="298"/>
    </location>
</feature>
<evidence type="ECO:0000256" key="1">
    <source>
        <dbReference type="ARBA" id="ARBA00004496"/>
    </source>
</evidence>
<evidence type="ECO:0000256" key="5">
    <source>
        <dbReference type="ARBA" id="ARBA00022741"/>
    </source>
</evidence>
<evidence type="ECO:0000259" key="10">
    <source>
        <dbReference type="PROSITE" id="PS51984"/>
    </source>
</evidence>
<dbReference type="InterPro" id="IPR017441">
    <property type="entry name" value="Protein_kinase_ATP_BS"/>
</dbReference>
<keyword evidence="7 8" id="KW-0067">ATP-binding</keyword>
<name>A0ABQ8JIW2_DERPT</name>
<dbReference type="InterPro" id="IPR011009">
    <property type="entry name" value="Kinase-like_dom_sf"/>
</dbReference>
<dbReference type="Proteomes" id="UP000887458">
    <property type="component" value="Unassembled WGS sequence"/>
</dbReference>
<dbReference type="EMBL" id="NJHN03000036">
    <property type="protein sequence ID" value="KAH9422373.1"/>
    <property type="molecule type" value="Genomic_DNA"/>
</dbReference>
<dbReference type="Gene3D" id="3.30.1120.120">
    <property type="match status" value="1"/>
</dbReference>
<dbReference type="Pfam" id="PF00069">
    <property type="entry name" value="Pkinase"/>
    <property type="match status" value="1"/>
</dbReference>
<dbReference type="Gene3D" id="2.40.50.930">
    <property type="match status" value="1"/>
</dbReference>
<evidence type="ECO:0000313" key="11">
    <source>
        <dbReference type="EMBL" id="KAH9422373.1"/>
    </source>
</evidence>
<keyword evidence="5 8" id="KW-0547">Nucleotide-binding</keyword>
<dbReference type="Gene3D" id="1.10.510.10">
    <property type="entry name" value="Transferase(Phosphotransferase) domain 1"/>
    <property type="match status" value="1"/>
</dbReference>
<evidence type="ECO:0000313" key="12">
    <source>
        <dbReference type="Proteomes" id="UP000887458"/>
    </source>
</evidence>
<dbReference type="Gene3D" id="3.30.200.20">
    <property type="entry name" value="Phosphorylase Kinase, domain 1"/>
    <property type="match status" value="1"/>
</dbReference>
<evidence type="ECO:0000259" key="9">
    <source>
        <dbReference type="PROSITE" id="PS50011"/>
    </source>
</evidence>
<dbReference type="Pfam" id="PF18190">
    <property type="entry name" value="Plk4_PB1"/>
    <property type="match status" value="1"/>
</dbReference>
<keyword evidence="12" id="KW-1185">Reference proteome</keyword>
<evidence type="ECO:0000256" key="7">
    <source>
        <dbReference type="ARBA" id="ARBA00022840"/>
    </source>
</evidence>
<dbReference type="InterPro" id="IPR000719">
    <property type="entry name" value="Prot_kinase_dom"/>
</dbReference>
<keyword evidence="6 11" id="KW-0418">Kinase</keyword>
<feature type="binding site" evidence="8">
    <location>
        <position position="53"/>
    </location>
    <ligand>
        <name>ATP</name>
        <dbReference type="ChEBI" id="CHEBI:30616"/>
    </ligand>
</feature>
<dbReference type="PROSITE" id="PS51984">
    <property type="entry name" value="CPB1"/>
    <property type="match status" value="1"/>
</dbReference>
<evidence type="ECO:0000256" key="6">
    <source>
        <dbReference type="ARBA" id="ARBA00022777"/>
    </source>
</evidence>
<dbReference type="PANTHER" id="PTHR24345:SF91">
    <property type="entry name" value="SERINE_THREONINE-PROTEIN KINASE PLK4"/>
    <property type="match status" value="1"/>
</dbReference>
<dbReference type="SUPFAM" id="SSF56112">
    <property type="entry name" value="Protein kinase-like (PK-like)"/>
    <property type="match status" value="1"/>
</dbReference>
<dbReference type="InterPro" id="IPR046437">
    <property type="entry name" value="Ser_Thr-PK_POLO_box_1_sf"/>
</dbReference>
<keyword evidence="4" id="KW-0808">Transferase</keyword>
<protein>
    <submittedName>
        <fullName evidence="11">Serine/threonine-protein kinase plk4</fullName>
    </submittedName>
</protein>
<feature type="domain" description="Cryptic POLO box 1 (CPB1)" evidence="10">
    <location>
        <begin position="262"/>
        <end position="383"/>
    </location>
</feature>
<accession>A0ABQ8JIW2</accession>
<keyword evidence="2" id="KW-0963">Cytoplasm</keyword>
<evidence type="ECO:0000256" key="4">
    <source>
        <dbReference type="ARBA" id="ARBA00022679"/>
    </source>
</evidence>
<sequence>MNSPKDCNDDGEKFQWHRSCIDDYNLLDLIGQGSFGRVFRSYCTVNGQECAVKCISKQNPQTNLQKIRTEVYIHIRLNHPNILQLFTVLEDSKAVYLIMEICNGGSLAQLIAKQKSQNSIRPILPYKLIGSLLLQICDALDYLHRNSIVHRDLNLNNILLQRPYCSKSATTTKIKLADFGLAIDQRLMSKHRSSSTTTINHLPNNDDNDDLFGSTICGTPGFISPEIWNQIPKSVSSKSDIFSLGSIVYACITGQTPKNDIILDNSFPPMAADLITKLLNHNPEKRLEINQIKQHIFVIGHIDSRRLNPIEKTTNTLRMSIDSKQNVRMYFRNDNLTIDVYQNGSLINIHHNHEEKYNFYDLPEKYWKHYQLIIKFINLVRSKTRKIIIYCDKLFKLYSIIYQLEQTLEIQSETIGIDLFPITIGCDSMKSLNESNVNTTANNGTRLTENNSFLTSKILRSIPINGIGHAIQFTNGSIKVNFDDGSDLCMDRDNRIYYLHDGILDRFHKNDKLPDFIVDKLAQIPQVIERLKIS</sequence>
<reference evidence="11 12" key="2">
    <citation type="journal article" date="2022" name="Mol. Biol. Evol.">
        <title>Comparative Genomics Reveals Insights into the Divergent Evolution of Astigmatic Mites and Household Pest Adaptations.</title>
        <authorList>
            <person name="Xiong Q."/>
            <person name="Wan A.T."/>
            <person name="Liu X."/>
            <person name="Fung C.S."/>
            <person name="Xiao X."/>
            <person name="Malainual N."/>
            <person name="Hou J."/>
            <person name="Wang L."/>
            <person name="Wang M."/>
            <person name="Yang K.Y."/>
            <person name="Cui Y."/>
            <person name="Leung E.L."/>
            <person name="Nong W."/>
            <person name="Shin S.K."/>
            <person name="Au S.W."/>
            <person name="Jeong K.Y."/>
            <person name="Chew F.T."/>
            <person name="Hui J.H."/>
            <person name="Leung T.F."/>
            <person name="Tungtrongchitr A."/>
            <person name="Zhong N."/>
            <person name="Liu Z."/>
            <person name="Tsui S.K."/>
        </authorList>
    </citation>
    <scope>NUCLEOTIDE SEQUENCE [LARGE SCALE GENOMIC DNA]</scope>
    <source>
        <strain evidence="11">Derp</strain>
    </source>
</reference>
<dbReference type="GO" id="GO:0016301">
    <property type="term" value="F:kinase activity"/>
    <property type="evidence" value="ECO:0007669"/>
    <property type="project" value="UniProtKB-KW"/>
</dbReference>
<dbReference type="SUPFAM" id="SSF82615">
    <property type="entry name" value="Polo-box domain"/>
    <property type="match status" value="1"/>
</dbReference>
<comment type="caution">
    <text evidence="11">The sequence shown here is derived from an EMBL/GenBank/DDBJ whole genome shotgun (WGS) entry which is preliminary data.</text>
</comment>
<dbReference type="PROSITE" id="PS50011">
    <property type="entry name" value="PROTEIN_KINASE_DOM"/>
    <property type="match status" value="1"/>
</dbReference>
<comment type="subcellular location">
    <subcellularLocation>
        <location evidence="1">Cytoplasm</location>
    </subcellularLocation>
</comment>
<evidence type="ECO:0000256" key="3">
    <source>
        <dbReference type="ARBA" id="ARBA00022527"/>
    </source>
</evidence>
<evidence type="ECO:0000256" key="2">
    <source>
        <dbReference type="ARBA" id="ARBA00022490"/>
    </source>
</evidence>
<reference evidence="11 12" key="1">
    <citation type="journal article" date="2018" name="J. Allergy Clin. Immunol.">
        <title>High-quality assembly of Dermatophagoides pteronyssinus genome and transcriptome reveals a wide range of novel allergens.</title>
        <authorList>
            <person name="Liu X.Y."/>
            <person name="Yang K.Y."/>
            <person name="Wang M.Q."/>
            <person name="Kwok J.S."/>
            <person name="Zeng X."/>
            <person name="Yang Z."/>
            <person name="Xiao X.J."/>
            <person name="Lau C.P."/>
            <person name="Li Y."/>
            <person name="Huang Z.M."/>
            <person name="Ba J.G."/>
            <person name="Yim A.K."/>
            <person name="Ouyang C.Y."/>
            <person name="Ngai S.M."/>
            <person name="Chan T.F."/>
            <person name="Leung E.L."/>
            <person name="Liu L."/>
            <person name="Liu Z.G."/>
            <person name="Tsui S.K."/>
        </authorList>
    </citation>
    <scope>NUCLEOTIDE SEQUENCE [LARGE SCALE GENOMIC DNA]</scope>
    <source>
        <strain evidence="11">Derp</strain>
    </source>
</reference>
<dbReference type="PANTHER" id="PTHR24345">
    <property type="entry name" value="SERINE/THREONINE-PROTEIN KINASE PLK"/>
    <property type="match status" value="1"/>
</dbReference>
<dbReference type="InterPro" id="IPR033699">
    <property type="entry name" value="POLO_box_Plk4_1"/>
</dbReference>
<evidence type="ECO:0000256" key="8">
    <source>
        <dbReference type="PROSITE-ProRule" id="PRU10141"/>
    </source>
</evidence>
<dbReference type="PROSITE" id="PS00107">
    <property type="entry name" value="PROTEIN_KINASE_ATP"/>
    <property type="match status" value="1"/>
</dbReference>
<proteinExistence type="predicted"/>
<keyword evidence="3" id="KW-0723">Serine/threonine-protein kinase</keyword>
<gene>
    <name evidence="11" type="primary">PLK4_2</name>
    <name evidence="11" type="ORF">DERP_003048</name>
</gene>
<organism evidence="11 12">
    <name type="scientific">Dermatophagoides pteronyssinus</name>
    <name type="common">European house dust mite</name>
    <dbReference type="NCBI Taxonomy" id="6956"/>
    <lineage>
        <taxon>Eukaryota</taxon>
        <taxon>Metazoa</taxon>
        <taxon>Ecdysozoa</taxon>
        <taxon>Arthropoda</taxon>
        <taxon>Chelicerata</taxon>
        <taxon>Arachnida</taxon>
        <taxon>Acari</taxon>
        <taxon>Acariformes</taxon>
        <taxon>Sarcoptiformes</taxon>
        <taxon>Astigmata</taxon>
        <taxon>Psoroptidia</taxon>
        <taxon>Analgoidea</taxon>
        <taxon>Pyroglyphidae</taxon>
        <taxon>Dermatophagoidinae</taxon>
        <taxon>Dermatophagoides</taxon>
    </lineage>
</organism>